<dbReference type="Pfam" id="PF01968">
    <property type="entry name" value="Hydantoinase_A"/>
    <property type="match status" value="1"/>
</dbReference>
<dbReference type="InterPro" id="IPR002821">
    <property type="entry name" value="Hydantoinase_A"/>
</dbReference>
<evidence type="ECO:0000313" key="3">
    <source>
        <dbReference type="EMBL" id="MEE4024004.1"/>
    </source>
</evidence>
<evidence type="ECO:0000259" key="1">
    <source>
        <dbReference type="Pfam" id="PF01968"/>
    </source>
</evidence>
<dbReference type="RefSeq" id="WP_330505396.1">
    <property type="nucleotide sequence ID" value="NZ_JAZDUE010000010.1"/>
</dbReference>
<dbReference type="InterPro" id="IPR043129">
    <property type="entry name" value="ATPase_NBD"/>
</dbReference>
<name>A0ABU7MW34_9ACTN</name>
<sequence length="689" mass="74168">MDTGHPQGTSRMGVDIGGTFTDVAVVDGDGRLHIGKTLTTPRREEEGVVRSIAHSGTEMSDVDVLVHGTTLVINALVERRGAKVALVTTRGFRDIYLMGLSNRPDNFNIFYQRDEPMVPRHLIFEVDERVSPSGQTLTPITDGGVSNLVDELRTAGVEAVAVALLNSYANPAHEEELAVRLADELPGVYITTSSAISQVWREYERTSTAVSNSYVGPVIERYTAAIEASLDSLDFRGSFVFLDSSGGGLSVPSVRRLPIRLLESGPVGGVLGTRDLTRELGIDYAVSFDMGGTTAKGSLIEFGSFDSTELSYPVGYRTGFPVQAPCVDIMEVGAGGGSIAWVDDSGRLRVGPRSAGAEPGPACYGNGGTELTVTDANVYLGRMQPDFFLGSIEIQPELAAGAVERLAQQLDMEPRRLALGVLRLANLSMAEVVRQQTVVRGRDPRGYAMFGFGGAGPMHACEVAVEAGISRVIIPTSPGHFSALGMLQADISFDRASVVDERLDTLDFDSMNAHLRTIGDELAAIVDADAVSSGQPMFEFSLALRYEGQEHTLRVAAPRGDLRIEPMDVAHFREKFEAEHRTRYRHDHPDSAVEVVAVYATARRPLPQVKILPPERTEHIERAERTVHFTNDGGVPAAFVARTTLSVGDTLTGPAVIYEEGSNIVIPPGAVVTVIDRGHLSIDLAGVRF</sequence>
<dbReference type="EMBL" id="JAZDUE010000010">
    <property type="protein sequence ID" value="MEE4024004.1"/>
    <property type="molecule type" value="Genomic_DNA"/>
</dbReference>
<dbReference type="InterPro" id="IPR008040">
    <property type="entry name" value="Hydant_A_N"/>
</dbReference>
<dbReference type="PANTHER" id="PTHR11365:SF23">
    <property type="entry name" value="HYPOTHETICAL 5-OXOPROLINASE (EUROFUNG)-RELATED"/>
    <property type="match status" value="1"/>
</dbReference>
<feature type="domain" description="Hydantoinase A/oxoprolinase" evidence="1">
    <location>
        <begin position="205"/>
        <end position="494"/>
    </location>
</feature>
<dbReference type="Proteomes" id="UP001335729">
    <property type="component" value="Unassembled WGS sequence"/>
</dbReference>
<gene>
    <name evidence="3" type="ORF">V1Y59_13030</name>
</gene>
<dbReference type="SUPFAM" id="SSF53067">
    <property type="entry name" value="Actin-like ATPase domain"/>
    <property type="match status" value="1"/>
</dbReference>
<dbReference type="PANTHER" id="PTHR11365">
    <property type="entry name" value="5-OXOPROLINASE RELATED"/>
    <property type="match status" value="1"/>
</dbReference>
<feature type="domain" description="Hydantoinase/oxoprolinase N-terminal" evidence="2">
    <location>
        <begin position="11"/>
        <end position="179"/>
    </location>
</feature>
<evidence type="ECO:0000259" key="2">
    <source>
        <dbReference type="Pfam" id="PF05378"/>
    </source>
</evidence>
<organism evidence="3 4">
    <name type="scientific">Gordonia prachuapensis</name>
    <dbReference type="NCBI Taxonomy" id="3115651"/>
    <lineage>
        <taxon>Bacteria</taxon>
        <taxon>Bacillati</taxon>
        <taxon>Actinomycetota</taxon>
        <taxon>Actinomycetes</taxon>
        <taxon>Mycobacteriales</taxon>
        <taxon>Gordoniaceae</taxon>
        <taxon>Gordonia</taxon>
    </lineage>
</organism>
<accession>A0ABU7MW34</accession>
<dbReference type="Gene3D" id="3.30.420.40">
    <property type="match status" value="1"/>
</dbReference>
<evidence type="ECO:0000313" key="4">
    <source>
        <dbReference type="Proteomes" id="UP001335729"/>
    </source>
</evidence>
<comment type="caution">
    <text evidence="3">The sequence shown here is derived from an EMBL/GenBank/DDBJ whole genome shotgun (WGS) entry which is preliminary data.</text>
</comment>
<dbReference type="Pfam" id="PF05378">
    <property type="entry name" value="Hydant_A_N"/>
    <property type="match status" value="1"/>
</dbReference>
<reference evidence="3 4" key="1">
    <citation type="submission" date="2024-01" db="EMBL/GenBank/DDBJ databases">
        <title>Draft genome sequence of Gordonia sp. PKS22-38.</title>
        <authorList>
            <person name="Suphannarot A."/>
            <person name="Mingma R."/>
        </authorList>
    </citation>
    <scope>NUCLEOTIDE SEQUENCE [LARGE SCALE GENOMIC DNA]</scope>
    <source>
        <strain evidence="3 4">PKS22-38</strain>
    </source>
</reference>
<keyword evidence="4" id="KW-1185">Reference proteome</keyword>
<dbReference type="InterPro" id="IPR045079">
    <property type="entry name" value="Oxoprolinase-like"/>
</dbReference>
<protein>
    <submittedName>
        <fullName evidence="3">Hydantoinase/oxoprolinase family protein</fullName>
    </submittedName>
</protein>
<proteinExistence type="predicted"/>